<dbReference type="Gene3D" id="3.90.850.10">
    <property type="entry name" value="Fumarylacetoacetase-like, C-terminal domain"/>
    <property type="match status" value="1"/>
</dbReference>
<dbReference type="PANTHER" id="PTHR30143">
    <property type="entry name" value="ACID HYDRATASE"/>
    <property type="match status" value="1"/>
</dbReference>
<dbReference type="Proteomes" id="UP000074119">
    <property type="component" value="Chromosome"/>
</dbReference>
<dbReference type="STRING" id="1470434.AZF00_03890"/>
<dbReference type="PANTHER" id="PTHR30143:SF0">
    <property type="entry name" value="2-KETO-4-PENTENOATE HYDRATASE"/>
    <property type="match status" value="1"/>
</dbReference>
<dbReference type="InterPro" id="IPR036663">
    <property type="entry name" value="Fumarylacetoacetase_C_sf"/>
</dbReference>
<evidence type="ECO:0000256" key="1">
    <source>
        <dbReference type="ARBA" id="ARBA00023239"/>
    </source>
</evidence>
<feature type="domain" description="Fumarylacetoacetase-like C-terminal" evidence="2">
    <location>
        <begin position="100"/>
        <end position="255"/>
    </location>
</feature>
<organism evidence="3 4">
    <name type="scientific">Zhongshania aliphaticivorans</name>
    <dbReference type="NCBI Taxonomy" id="1470434"/>
    <lineage>
        <taxon>Bacteria</taxon>
        <taxon>Pseudomonadati</taxon>
        <taxon>Pseudomonadota</taxon>
        <taxon>Gammaproteobacteria</taxon>
        <taxon>Cellvibrionales</taxon>
        <taxon>Spongiibacteraceae</taxon>
        <taxon>Zhongshania</taxon>
    </lineage>
</organism>
<accession>A0A127M2N4</accession>
<protein>
    <submittedName>
        <fullName evidence="3">2-oxopent-4-enoate hydratase</fullName>
    </submittedName>
</protein>
<keyword evidence="1" id="KW-0456">Lyase</keyword>
<dbReference type="GO" id="GO:0005737">
    <property type="term" value="C:cytoplasm"/>
    <property type="evidence" value="ECO:0007669"/>
    <property type="project" value="TreeGrafter"/>
</dbReference>
<dbReference type="KEGG" id="zal:AZF00_03890"/>
<sequence length="259" mass="27856">MEQQELKKISDELYQSLRTGVAVSPLTERFPAITIDDAYKVSLNMLAMREADGERLIGKKIGVTSDAVQNMLNVRQPDFGFLTDKMQFSERLSLTGMIAPKAEGEIAFRLKSDLKGPGVSEADVLAATDYIMPCFEIVDSRIANWAIKIQDTVADNASCGSFVVSEAHKVDPRELDLPALEMKVYKNGQLLSEGLGAAALGNPLSCVAWLANTLGEYGISLLAGDIILSGSLVPLEPIKAGDEMSLEISGVGSLAVVFE</sequence>
<dbReference type="InterPro" id="IPR050772">
    <property type="entry name" value="Hydratase-Decarb/MhpD_sf"/>
</dbReference>
<dbReference type="AlphaFoldDB" id="A0A127M2N4"/>
<gene>
    <name evidence="3" type="ORF">AZF00_03890</name>
</gene>
<evidence type="ECO:0000313" key="4">
    <source>
        <dbReference type="Proteomes" id="UP000074119"/>
    </source>
</evidence>
<dbReference type="GO" id="GO:0008684">
    <property type="term" value="F:2-oxopent-4-enoate hydratase activity"/>
    <property type="evidence" value="ECO:0007669"/>
    <property type="project" value="TreeGrafter"/>
</dbReference>
<reference evidence="3 4" key="1">
    <citation type="submission" date="2015-12" db="EMBL/GenBank/DDBJ databases">
        <authorList>
            <person name="Shamseldin A."/>
            <person name="Moawad H."/>
            <person name="Abd El-Rahim W.M."/>
            <person name="Sadowsky M.J."/>
        </authorList>
    </citation>
    <scope>NUCLEOTIDE SEQUENCE [LARGE SCALE GENOMIC DNA]</scope>
    <source>
        <strain evidence="3 4">SM2</strain>
    </source>
</reference>
<dbReference type="SUPFAM" id="SSF56529">
    <property type="entry name" value="FAH"/>
    <property type="match status" value="1"/>
</dbReference>
<dbReference type="EMBL" id="CP014544">
    <property type="protein sequence ID" value="AMO67489.1"/>
    <property type="molecule type" value="Genomic_DNA"/>
</dbReference>
<dbReference type="Pfam" id="PF01557">
    <property type="entry name" value="FAA_hydrolase"/>
    <property type="match status" value="1"/>
</dbReference>
<proteinExistence type="predicted"/>
<dbReference type="InterPro" id="IPR011234">
    <property type="entry name" value="Fumarylacetoacetase-like_C"/>
</dbReference>
<evidence type="ECO:0000259" key="2">
    <source>
        <dbReference type="Pfam" id="PF01557"/>
    </source>
</evidence>
<dbReference type="RefSeq" id="WP_008246049.1">
    <property type="nucleotide sequence ID" value="NZ_CP014544.1"/>
</dbReference>
<name>A0A127M2N4_9GAMM</name>
<evidence type="ECO:0000313" key="3">
    <source>
        <dbReference type="EMBL" id="AMO67489.1"/>
    </source>
</evidence>